<dbReference type="Gene3D" id="3.30.565.10">
    <property type="entry name" value="Histidine kinase-like ATPase, C-terminal domain"/>
    <property type="match status" value="1"/>
</dbReference>
<name>A0ABW1IG40_9PSEU</name>
<keyword evidence="13" id="KW-0472">Membrane</keyword>
<protein>
    <recommendedName>
        <fullName evidence="3">histidine kinase</fullName>
        <ecNumber evidence="3">2.7.13.3</ecNumber>
    </recommendedName>
</protein>
<evidence type="ECO:0000313" key="15">
    <source>
        <dbReference type="EMBL" id="MFC5952613.1"/>
    </source>
</evidence>
<dbReference type="EMBL" id="JBHSQK010000112">
    <property type="protein sequence ID" value="MFC5952613.1"/>
    <property type="molecule type" value="Genomic_DNA"/>
</dbReference>
<gene>
    <name evidence="15" type="ORF">ACFQH9_30575</name>
</gene>
<evidence type="ECO:0000256" key="7">
    <source>
        <dbReference type="ARBA" id="ARBA00022692"/>
    </source>
</evidence>
<sequence>MRRRPLAREFLVWQLLVVLILLAAVTALAAVQSDAAFRETQGRRMLSVAEDVAATPGIRAGLVDRNVDLLASFARSAENLSGADRIVVVDAHRVIRSSPDPAELGTPFAADPMVGSASSPSGESTAFAGRAWTGAADRTVVAEVPVIGDTGQVVGVVSAGIRAPGLLEALAPARGEVAALLGLALALGVGGSLLLARRVRRQTLGLEPAEIVELVQRREAMLLGVKEGVVGLDPEGRVTLLNPAARELLELPAAQVGDAVDALGLDPRLADVLTGRAAGEDQLVLHGGRVLVLNRMPVHVDGREIGAVVTLRDRTELTALQDRLDASRTLTETLRAQAHEFTNRLHTIAGLTELGEHEEVRRFVSGIVAAAEGWRREVVSRVGEPAAAALLVAKASLATERGVRLCLSEDTDLHPAAPDPGLGSDLVTVLGNLVDNALDAVGPAGGRVEIGLTEREGAVHVRVRDSGPGVASELAEEVFRHGFTTKAAEAAEAAEAGSAGGRGLGLAIVREVCLRRGGRVAVQSGGAGPGGRGATFTAVLPLVADRAEVGA</sequence>
<evidence type="ECO:0000256" key="9">
    <source>
        <dbReference type="ARBA" id="ARBA00022777"/>
    </source>
</evidence>
<dbReference type="PROSITE" id="PS50109">
    <property type="entry name" value="HIS_KIN"/>
    <property type="match status" value="1"/>
</dbReference>
<dbReference type="InterPro" id="IPR033463">
    <property type="entry name" value="sCache_3"/>
</dbReference>
<dbReference type="InterPro" id="IPR029151">
    <property type="entry name" value="Sensor-like_sf"/>
</dbReference>
<keyword evidence="6" id="KW-0808">Transferase</keyword>
<reference evidence="16" key="1">
    <citation type="journal article" date="2019" name="Int. J. Syst. Evol. Microbiol.">
        <title>The Global Catalogue of Microorganisms (GCM) 10K type strain sequencing project: providing services to taxonomists for standard genome sequencing and annotation.</title>
        <authorList>
            <consortium name="The Broad Institute Genomics Platform"/>
            <consortium name="The Broad Institute Genome Sequencing Center for Infectious Disease"/>
            <person name="Wu L."/>
            <person name="Ma J."/>
        </authorList>
    </citation>
    <scope>NUCLEOTIDE SEQUENCE [LARGE SCALE GENOMIC DNA]</scope>
    <source>
        <strain evidence="16">CGMCC 4.7397</strain>
    </source>
</reference>
<dbReference type="Pfam" id="PF17203">
    <property type="entry name" value="sCache_3_2"/>
    <property type="match status" value="1"/>
</dbReference>
<comment type="catalytic activity">
    <reaction evidence="1">
        <text>ATP + protein L-histidine = ADP + protein N-phospho-L-histidine.</text>
        <dbReference type="EC" id="2.7.13.3"/>
    </reaction>
</comment>
<dbReference type="Pfam" id="PF02518">
    <property type="entry name" value="HATPase_c"/>
    <property type="match status" value="1"/>
</dbReference>
<evidence type="ECO:0000256" key="6">
    <source>
        <dbReference type="ARBA" id="ARBA00022679"/>
    </source>
</evidence>
<dbReference type="InterPro" id="IPR004358">
    <property type="entry name" value="Sig_transdc_His_kin-like_C"/>
</dbReference>
<dbReference type="RefSeq" id="WP_379571661.1">
    <property type="nucleotide sequence ID" value="NZ_JBHSQK010000112.1"/>
</dbReference>
<evidence type="ECO:0000256" key="12">
    <source>
        <dbReference type="ARBA" id="ARBA00023012"/>
    </source>
</evidence>
<evidence type="ECO:0000256" key="1">
    <source>
        <dbReference type="ARBA" id="ARBA00000085"/>
    </source>
</evidence>
<evidence type="ECO:0000256" key="11">
    <source>
        <dbReference type="ARBA" id="ARBA00022989"/>
    </source>
</evidence>
<dbReference type="InterPro" id="IPR035965">
    <property type="entry name" value="PAS-like_dom_sf"/>
</dbReference>
<keyword evidence="4" id="KW-1003">Cell membrane</keyword>
<comment type="subcellular location">
    <subcellularLocation>
        <location evidence="2">Cell membrane</location>
        <topology evidence="2">Multi-pass membrane protein</topology>
    </subcellularLocation>
</comment>
<dbReference type="Gene3D" id="3.30.450.20">
    <property type="entry name" value="PAS domain"/>
    <property type="match status" value="2"/>
</dbReference>
<keyword evidence="16" id="KW-1185">Reference proteome</keyword>
<evidence type="ECO:0000256" key="5">
    <source>
        <dbReference type="ARBA" id="ARBA00022553"/>
    </source>
</evidence>
<dbReference type="SUPFAM" id="SSF103190">
    <property type="entry name" value="Sensory domain-like"/>
    <property type="match status" value="1"/>
</dbReference>
<dbReference type="InterPro" id="IPR036890">
    <property type="entry name" value="HATPase_C_sf"/>
</dbReference>
<evidence type="ECO:0000256" key="2">
    <source>
        <dbReference type="ARBA" id="ARBA00004651"/>
    </source>
</evidence>
<keyword evidence="8" id="KW-0547">Nucleotide-binding</keyword>
<keyword evidence="9" id="KW-0418">Kinase</keyword>
<keyword evidence="5" id="KW-0597">Phosphoprotein</keyword>
<dbReference type="InterPro" id="IPR039506">
    <property type="entry name" value="SPOB_a"/>
</dbReference>
<dbReference type="PANTHER" id="PTHR43304">
    <property type="entry name" value="PHYTOCHROME-LIKE PROTEIN CPH1"/>
    <property type="match status" value="1"/>
</dbReference>
<dbReference type="SMART" id="SM00387">
    <property type="entry name" value="HATPase_c"/>
    <property type="match status" value="1"/>
</dbReference>
<keyword evidence="10 15" id="KW-0067">ATP-binding</keyword>
<dbReference type="SUPFAM" id="SSF55785">
    <property type="entry name" value="PYP-like sensor domain (PAS domain)"/>
    <property type="match status" value="1"/>
</dbReference>
<accession>A0ABW1IG40</accession>
<keyword evidence="12" id="KW-0902">Two-component regulatory system</keyword>
<evidence type="ECO:0000256" key="10">
    <source>
        <dbReference type="ARBA" id="ARBA00022840"/>
    </source>
</evidence>
<dbReference type="PRINTS" id="PR00344">
    <property type="entry name" value="BCTRLSENSOR"/>
</dbReference>
<feature type="domain" description="Histidine kinase" evidence="14">
    <location>
        <begin position="426"/>
        <end position="544"/>
    </location>
</feature>
<evidence type="ECO:0000256" key="3">
    <source>
        <dbReference type="ARBA" id="ARBA00012438"/>
    </source>
</evidence>
<keyword evidence="7" id="KW-0812">Transmembrane</keyword>
<dbReference type="GO" id="GO:0005524">
    <property type="term" value="F:ATP binding"/>
    <property type="evidence" value="ECO:0007669"/>
    <property type="project" value="UniProtKB-KW"/>
</dbReference>
<dbReference type="EC" id="2.7.13.3" evidence="3"/>
<evidence type="ECO:0000256" key="13">
    <source>
        <dbReference type="ARBA" id="ARBA00023136"/>
    </source>
</evidence>
<dbReference type="SUPFAM" id="SSF55890">
    <property type="entry name" value="Sporulation response regulatory protein Spo0B"/>
    <property type="match status" value="1"/>
</dbReference>
<dbReference type="Gene3D" id="1.10.287.130">
    <property type="match status" value="1"/>
</dbReference>
<dbReference type="InterPro" id="IPR013656">
    <property type="entry name" value="PAS_4"/>
</dbReference>
<dbReference type="SUPFAM" id="SSF55874">
    <property type="entry name" value="ATPase domain of HSP90 chaperone/DNA topoisomerase II/histidine kinase"/>
    <property type="match status" value="1"/>
</dbReference>
<dbReference type="InterPro" id="IPR003594">
    <property type="entry name" value="HATPase_dom"/>
</dbReference>
<organism evidence="15 16">
    <name type="scientific">Pseudonocardia lutea</name>
    <dbReference type="NCBI Taxonomy" id="2172015"/>
    <lineage>
        <taxon>Bacteria</taxon>
        <taxon>Bacillati</taxon>
        <taxon>Actinomycetota</taxon>
        <taxon>Actinomycetes</taxon>
        <taxon>Pseudonocardiales</taxon>
        <taxon>Pseudonocardiaceae</taxon>
        <taxon>Pseudonocardia</taxon>
    </lineage>
</organism>
<dbReference type="Pfam" id="PF08448">
    <property type="entry name" value="PAS_4"/>
    <property type="match status" value="1"/>
</dbReference>
<dbReference type="Pfam" id="PF14689">
    <property type="entry name" value="SPOB_a"/>
    <property type="match status" value="1"/>
</dbReference>
<evidence type="ECO:0000256" key="4">
    <source>
        <dbReference type="ARBA" id="ARBA00022475"/>
    </source>
</evidence>
<dbReference type="InterPro" id="IPR005467">
    <property type="entry name" value="His_kinase_dom"/>
</dbReference>
<dbReference type="Proteomes" id="UP001596119">
    <property type="component" value="Unassembled WGS sequence"/>
</dbReference>
<comment type="caution">
    <text evidence="15">The sequence shown here is derived from an EMBL/GenBank/DDBJ whole genome shotgun (WGS) entry which is preliminary data.</text>
</comment>
<proteinExistence type="predicted"/>
<evidence type="ECO:0000259" key="14">
    <source>
        <dbReference type="PROSITE" id="PS50109"/>
    </source>
</evidence>
<keyword evidence="11" id="KW-1133">Transmembrane helix</keyword>
<evidence type="ECO:0000256" key="8">
    <source>
        <dbReference type="ARBA" id="ARBA00022741"/>
    </source>
</evidence>
<dbReference type="PANTHER" id="PTHR43304:SF1">
    <property type="entry name" value="PAC DOMAIN-CONTAINING PROTEIN"/>
    <property type="match status" value="1"/>
</dbReference>
<dbReference type="InterPro" id="IPR052162">
    <property type="entry name" value="Sensor_kinase/Photoreceptor"/>
</dbReference>
<evidence type="ECO:0000313" key="16">
    <source>
        <dbReference type="Proteomes" id="UP001596119"/>
    </source>
</evidence>
<dbReference type="InterPro" id="IPR016120">
    <property type="entry name" value="Sig_transdc_His_kin_SpoOB"/>
</dbReference>